<evidence type="ECO:0000256" key="4">
    <source>
        <dbReference type="PROSITE-ProRule" id="PRU01091"/>
    </source>
</evidence>
<organism evidence="6 7">
    <name type="scientific">Pontibacillus litoralis JSM 072002</name>
    <dbReference type="NCBI Taxonomy" id="1385512"/>
    <lineage>
        <taxon>Bacteria</taxon>
        <taxon>Bacillati</taxon>
        <taxon>Bacillota</taxon>
        <taxon>Bacilli</taxon>
        <taxon>Bacillales</taxon>
        <taxon>Bacillaceae</taxon>
        <taxon>Pontibacillus</taxon>
    </lineage>
</organism>
<keyword evidence="1" id="KW-0805">Transcription regulation</keyword>
<dbReference type="InterPro" id="IPR016032">
    <property type="entry name" value="Sig_transdc_resp-reg_C-effctor"/>
</dbReference>
<dbReference type="GO" id="GO:0016301">
    <property type="term" value="F:kinase activity"/>
    <property type="evidence" value="ECO:0007669"/>
    <property type="project" value="UniProtKB-KW"/>
</dbReference>
<dbReference type="InterPro" id="IPR036388">
    <property type="entry name" value="WH-like_DNA-bd_sf"/>
</dbReference>
<evidence type="ECO:0000256" key="3">
    <source>
        <dbReference type="ARBA" id="ARBA00023163"/>
    </source>
</evidence>
<dbReference type="PROSITE" id="PS51755">
    <property type="entry name" value="OMPR_PHOB"/>
    <property type="match status" value="1"/>
</dbReference>
<keyword evidence="3" id="KW-0804">Transcription</keyword>
<dbReference type="GO" id="GO:0006355">
    <property type="term" value="P:regulation of DNA-templated transcription"/>
    <property type="evidence" value="ECO:0007669"/>
    <property type="project" value="InterPro"/>
</dbReference>
<dbReference type="Gene3D" id="1.10.10.10">
    <property type="entry name" value="Winged helix-like DNA-binding domain superfamily/Winged helix DNA-binding domain"/>
    <property type="match status" value="1"/>
</dbReference>
<reference evidence="6 7" key="1">
    <citation type="submission" date="2013-08" db="EMBL/GenBank/DDBJ databases">
        <authorList>
            <person name="Huang J."/>
            <person name="Wang G."/>
        </authorList>
    </citation>
    <scope>NUCLEOTIDE SEQUENCE [LARGE SCALE GENOMIC DNA]</scope>
    <source>
        <strain evidence="6 7">JSM 072002</strain>
    </source>
</reference>
<evidence type="ECO:0000259" key="5">
    <source>
        <dbReference type="PROSITE" id="PS51755"/>
    </source>
</evidence>
<dbReference type="GO" id="GO:0000160">
    <property type="term" value="P:phosphorelay signal transduction system"/>
    <property type="evidence" value="ECO:0007669"/>
    <property type="project" value="InterPro"/>
</dbReference>
<protein>
    <submittedName>
        <fullName evidence="6">Histidine kinase</fullName>
    </submittedName>
</protein>
<feature type="domain" description="OmpR/PhoB-type" evidence="5">
    <location>
        <begin position="1"/>
        <end position="77"/>
    </location>
</feature>
<comment type="caution">
    <text evidence="6">The sequence shown here is derived from an EMBL/GenBank/DDBJ whole genome shotgun (WGS) entry which is preliminary data.</text>
</comment>
<evidence type="ECO:0000313" key="6">
    <source>
        <dbReference type="EMBL" id="KGX89176.1"/>
    </source>
</evidence>
<dbReference type="Pfam" id="PF00486">
    <property type="entry name" value="Trans_reg_C"/>
    <property type="match status" value="1"/>
</dbReference>
<keyword evidence="6" id="KW-0418">Kinase</keyword>
<dbReference type="Proteomes" id="UP000030401">
    <property type="component" value="Unassembled WGS sequence"/>
</dbReference>
<name>A0A0A5G7Q9_9BACI</name>
<dbReference type="EMBL" id="AVPG01000001">
    <property type="protein sequence ID" value="KGX89176.1"/>
    <property type="molecule type" value="Genomic_DNA"/>
</dbReference>
<keyword evidence="6" id="KW-0808">Transferase</keyword>
<proteinExistence type="predicted"/>
<feature type="DNA-binding region" description="OmpR/PhoB-type" evidence="4">
    <location>
        <begin position="1"/>
        <end position="77"/>
    </location>
</feature>
<keyword evidence="2 4" id="KW-0238">DNA-binding</keyword>
<gene>
    <name evidence="6" type="ORF">N784_02295</name>
</gene>
<dbReference type="SUPFAM" id="SSF46894">
    <property type="entry name" value="C-terminal effector domain of the bipartite response regulators"/>
    <property type="match status" value="1"/>
</dbReference>
<evidence type="ECO:0000256" key="1">
    <source>
        <dbReference type="ARBA" id="ARBA00023015"/>
    </source>
</evidence>
<evidence type="ECO:0000256" key="2">
    <source>
        <dbReference type="ARBA" id="ARBA00023125"/>
    </source>
</evidence>
<accession>A0A0A5G7Q9</accession>
<dbReference type="GO" id="GO:0003677">
    <property type="term" value="F:DNA binding"/>
    <property type="evidence" value="ECO:0007669"/>
    <property type="project" value="UniProtKB-UniRule"/>
</dbReference>
<evidence type="ECO:0000313" key="7">
    <source>
        <dbReference type="Proteomes" id="UP000030401"/>
    </source>
</evidence>
<keyword evidence="7" id="KW-1185">Reference proteome</keyword>
<sequence length="85" mass="9998">MQLERREAEILGFLMDHRGMSRSKQAIAKAVWLDRQVGESTVKTYISRLRRKLSHASSCEIESSFIVTTEEGYEWKTDLQFYVLR</sequence>
<dbReference type="InterPro" id="IPR001867">
    <property type="entry name" value="OmpR/PhoB-type_DNA-bd"/>
</dbReference>
<dbReference type="AlphaFoldDB" id="A0A0A5G7Q9"/>